<reference evidence="2 3" key="1">
    <citation type="submission" date="2019-06" db="EMBL/GenBank/DDBJ databases">
        <title>Amycolatopsis alkalitolerans sp. nov., isolated from Gastrodia elata Blume.</title>
        <authorList>
            <person name="Narsing Rao M.P."/>
            <person name="Li W.J."/>
        </authorList>
    </citation>
    <scope>NUCLEOTIDE SEQUENCE [LARGE SCALE GENOMIC DNA]</scope>
    <source>
        <strain evidence="2 3">SYSUP0005</strain>
    </source>
</reference>
<keyword evidence="1" id="KW-0812">Transmembrane</keyword>
<organism evidence="2 3">
    <name type="scientific">Amycolatopsis alkalitolerans</name>
    <dbReference type="NCBI Taxonomy" id="2547244"/>
    <lineage>
        <taxon>Bacteria</taxon>
        <taxon>Bacillati</taxon>
        <taxon>Actinomycetota</taxon>
        <taxon>Actinomycetes</taxon>
        <taxon>Pseudonocardiales</taxon>
        <taxon>Pseudonocardiaceae</taxon>
        <taxon>Amycolatopsis</taxon>
    </lineage>
</organism>
<gene>
    <name evidence="2" type="ORF">FG385_03485</name>
</gene>
<dbReference type="Proteomes" id="UP000305546">
    <property type="component" value="Unassembled WGS sequence"/>
</dbReference>
<proteinExistence type="predicted"/>
<keyword evidence="1" id="KW-1133">Transmembrane helix</keyword>
<protein>
    <submittedName>
        <fullName evidence="2">Uncharacterized protein</fullName>
    </submittedName>
</protein>
<comment type="caution">
    <text evidence="2">The sequence shown here is derived from an EMBL/GenBank/DDBJ whole genome shotgun (WGS) entry which is preliminary data.</text>
</comment>
<dbReference type="AlphaFoldDB" id="A0A5C4MB74"/>
<dbReference type="EMBL" id="VDFW01000002">
    <property type="protein sequence ID" value="TNC29160.1"/>
    <property type="molecule type" value="Genomic_DNA"/>
</dbReference>
<feature type="transmembrane region" description="Helical" evidence="1">
    <location>
        <begin position="14"/>
        <end position="32"/>
    </location>
</feature>
<accession>A0A5C4MB74</accession>
<evidence type="ECO:0000313" key="2">
    <source>
        <dbReference type="EMBL" id="TNC29160.1"/>
    </source>
</evidence>
<keyword evidence="3" id="KW-1185">Reference proteome</keyword>
<evidence type="ECO:0000256" key="1">
    <source>
        <dbReference type="SAM" id="Phobius"/>
    </source>
</evidence>
<feature type="transmembrane region" description="Helical" evidence="1">
    <location>
        <begin position="38"/>
        <end position="57"/>
    </location>
</feature>
<keyword evidence="1" id="KW-0472">Membrane</keyword>
<dbReference type="RefSeq" id="WP_139095104.1">
    <property type="nucleotide sequence ID" value="NZ_VDFW01000002.1"/>
</dbReference>
<name>A0A5C4MB74_9PSEU</name>
<evidence type="ECO:0000313" key="3">
    <source>
        <dbReference type="Proteomes" id="UP000305546"/>
    </source>
</evidence>
<sequence>MTAPRQTSTGPRRGHSAAAFTWVALLAASVLFTVATGGIGALSIGVVVIIGIAMIVLGQGKRS</sequence>